<dbReference type="Proteomes" id="UP000299102">
    <property type="component" value="Unassembled WGS sequence"/>
</dbReference>
<gene>
    <name evidence="1" type="ORF">EVAR_52814_1</name>
</gene>
<comment type="caution">
    <text evidence="1">The sequence shown here is derived from an EMBL/GenBank/DDBJ whole genome shotgun (WGS) entry which is preliminary data.</text>
</comment>
<organism evidence="1 2">
    <name type="scientific">Eumeta variegata</name>
    <name type="common">Bagworm moth</name>
    <name type="synonym">Eumeta japonica</name>
    <dbReference type="NCBI Taxonomy" id="151549"/>
    <lineage>
        <taxon>Eukaryota</taxon>
        <taxon>Metazoa</taxon>
        <taxon>Ecdysozoa</taxon>
        <taxon>Arthropoda</taxon>
        <taxon>Hexapoda</taxon>
        <taxon>Insecta</taxon>
        <taxon>Pterygota</taxon>
        <taxon>Neoptera</taxon>
        <taxon>Endopterygota</taxon>
        <taxon>Lepidoptera</taxon>
        <taxon>Glossata</taxon>
        <taxon>Ditrysia</taxon>
        <taxon>Tineoidea</taxon>
        <taxon>Psychidae</taxon>
        <taxon>Oiketicinae</taxon>
        <taxon>Eumeta</taxon>
    </lineage>
</organism>
<evidence type="ECO:0000313" key="2">
    <source>
        <dbReference type="Proteomes" id="UP000299102"/>
    </source>
</evidence>
<dbReference type="AlphaFoldDB" id="A0A4C1Y543"/>
<name>A0A4C1Y543_EUMVA</name>
<dbReference type="EMBL" id="BGZK01001075">
    <property type="protein sequence ID" value="GBP70473.1"/>
    <property type="molecule type" value="Genomic_DNA"/>
</dbReference>
<reference evidence="1 2" key="1">
    <citation type="journal article" date="2019" name="Commun. Biol.">
        <title>The bagworm genome reveals a unique fibroin gene that provides high tensile strength.</title>
        <authorList>
            <person name="Kono N."/>
            <person name="Nakamura H."/>
            <person name="Ohtoshi R."/>
            <person name="Tomita M."/>
            <person name="Numata K."/>
            <person name="Arakawa K."/>
        </authorList>
    </citation>
    <scope>NUCLEOTIDE SEQUENCE [LARGE SCALE GENOMIC DNA]</scope>
</reference>
<accession>A0A4C1Y543</accession>
<sequence>MLLNHMYKWPRSRLSVTINLFILKSDDFQPLEQAGFREAFSTAHHINTLPPSIQKTVENNRALFLAYVDYYKPFIQSKPGQWCITCSDST</sequence>
<evidence type="ECO:0000313" key="1">
    <source>
        <dbReference type="EMBL" id="GBP70473.1"/>
    </source>
</evidence>
<protein>
    <submittedName>
        <fullName evidence="1">Uncharacterized protein</fullName>
    </submittedName>
</protein>
<keyword evidence="2" id="KW-1185">Reference proteome</keyword>
<dbReference type="OrthoDB" id="410104at2759"/>
<proteinExistence type="predicted"/>